<gene>
    <name evidence="4" type="ORF">HMI46_22340</name>
</gene>
<evidence type="ECO:0000256" key="2">
    <source>
        <dbReference type="SAM" id="SignalP"/>
    </source>
</evidence>
<dbReference type="NCBIfam" id="TIGR03696">
    <property type="entry name" value="Rhs_assc_core"/>
    <property type="match status" value="1"/>
</dbReference>
<dbReference type="SMART" id="SM00306">
    <property type="entry name" value="HintN"/>
    <property type="match status" value="1"/>
</dbReference>
<organism evidence="4 5">
    <name type="scientific">Paenibacillus alvei</name>
    <name type="common">Bacillus alvei</name>
    <dbReference type="NCBI Taxonomy" id="44250"/>
    <lineage>
        <taxon>Bacteria</taxon>
        <taxon>Bacillati</taxon>
        <taxon>Bacillota</taxon>
        <taxon>Bacilli</taxon>
        <taxon>Bacillales</taxon>
        <taxon>Paenibacillaceae</taxon>
        <taxon>Paenibacillus</taxon>
    </lineage>
</organism>
<dbReference type="SUPFAM" id="SSF51294">
    <property type="entry name" value="Hedgehog/intein (Hint) domain"/>
    <property type="match status" value="1"/>
</dbReference>
<dbReference type="Gene3D" id="2.170.16.10">
    <property type="entry name" value="Hedgehog/Intein (Hint) domain"/>
    <property type="match status" value="1"/>
</dbReference>
<dbReference type="InterPro" id="IPR031325">
    <property type="entry name" value="RHS_repeat"/>
</dbReference>
<feature type="chain" id="PRO_5043049910" evidence="2">
    <location>
        <begin position="24"/>
        <end position="1764"/>
    </location>
</feature>
<dbReference type="Pfam" id="PF05593">
    <property type="entry name" value="RHS_repeat"/>
    <property type="match status" value="1"/>
</dbReference>
<dbReference type="InterPro" id="IPR056823">
    <property type="entry name" value="TEN-like_YD-shell"/>
</dbReference>
<keyword evidence="2" id="KW-0732">Signal</keyword>
<dbReference type="InterPro" id="IPR036844">
    <property type="entry name" value="Hint_dom_sf"/>
</dbReference>
<dbReference type="InterPro" id="IPR029109">
    <property type="entry name" value="Ntox35"/>
</dbReference>
<evidence type="ECO:0000256" key="1">
    <source>
        <dbReference type="ARBA" id="ARBA00022737"/>
    </source>
</evidence>
<accession>A0AAP7A4N5</accession>
<proteinExistence type="predicted"/>
<sequence>MKKWLSMILACTLLFTSIPITSAQDSPKSANRSSNMTVTTSVYGANETLSDSEELITVTSITEMFGVARDWVVNEIVKGYQLHHIYQGLLLQKQGGSYEQFMEQQYPSLVTDPLHAHNASVTAAVYGPTSVTDQVYGGEDPLSVTDLVYNTLRRAKRSLSDDSPYDKVALQRAPIRLDQAPYAVGSESDHISTVDASLRVETTDLVMPGYNGLDFALRRVYDSSRAKNDITFNPDSYKENITKQSTDEEGRFMLGKGWIWDISYFKRVDGQMYLYISGLGTYRIDGSNIVGYPFHDLNFSESENVKIGNEKSAYELANYKTGVRQYFNAVGDLILIKDKDGNYIQFIYYGTELGIVVTSNSSRTGANAMIFTYNPDNTIVVESGGRTVVYKKQRVTSIKGESVLEQDLLTEVIDPMGRSTKYDYSVWKDLYFNFARAYKDFRKDGQSDLMRMKWGRNDTIALSVIEHPTKAITRFAFDTPVFRKIGEFAEEETIRYKTRRDSYSSTSGTHQNELVFTFNNGDVGKEFKDNSFSVDVTDGLKTTTYVYDKRYNGSDAPSSLYLEETRTRTDRGNEARTVRYQYDKGMRNPNPIRIEEVRSSEGRNSAPRITTRTYDKENWGYIVSEKNLLGATSHYEYGRLESPNKQKGLIRSVVPTGQSMNLNTEYQYDRSTGGLLQIQSKSDQGTVVQQLNYEYDSMGNPITIRIKGDSRDTVVQQEYGRMFLNKQSVNVTNVDGASDSLVSRMEYNTLTGDPTKYIDGNGNETTYTHDKLGRMIAEIYADGTQTAVAYDDAANKITITYPNGQQIEKWFDPLGNLIKETNGRGGVANHTYDRYGHMIRKGTFDGNWMEYEYDAWGRVTKENFIYGQNRTIYDDAANTKTTFDGSNNGIRETYDVMDRLIAKEEIKPSGQAVVAARYEYDLAGNVQTAYDGNHNATKYEYDVLGRLIAVTDAEGKTTRYRYNLSGDMVEIKYADGNTVEKRYDEIGRLLQQIDPNKQSKRFYYDANSNVAKSIDRKGQIQQFEYNNRNFLTAVVAPDERISYSYDATGKRTAMTDQTGTTAYAYYPTGELASITYPDQTRINYDYEVRGLRTEQTVAAGGYKITQRIGHLAILPNPTSMAVLDGSGSQLTQFEYKYDGSYNRLAELKSAQGFLENYAYDGFNLAGIQQVQNHAEFANYSYTYDNNRNIVAKNDNGAAYQFSYDPLNRIKTSSQFNEAYAYDQRDNRSTLQSDQVPNIKGASYAYDSRNRLTQVTTEDGKAVSYRYNGDNLMVERTEGGVTTRYYYDDRAKIVAEGKVEGNGSITITASYVHDSNGKLLARQVPGQGMQYYVSNGHGDIIEIRDAQGNVLNRYTYDIWGNPLVQEEQVPNIFRYSGEYWDAATSLQYLRARWYDPSLGRFINEDTYEGDIKNPLSLNLYTYVKNNPLKYVDPSGHIGIPMAPTPAMTCAASPGHCETILKAQAEAGKTLLVEGANFLILDDVNTLLNPDGSLNEKALTVASFLPWGKVLKAGKVGSKVSKAAKSLAKCNCFTAGTKVLTDEGDKPIEEIEVGDKVLAKSDRTGEVAYKEVVGLFQKQADEIYKVYIDDEVIEATAEHPFWLDGKGWTEVKDLKVGDLLVSSDGSKLEIDKIEKEPREVTVYNFEVADFHSYFVSNLGIWVHNCFIKIGFQTNLFKNSESHMFSANHIKDGIMKLGSNRQSIFNSVTGKIGSVDPSKLQKGSNQMHTKINGHDVTIRFYVDGNGTVINVNTFMGTAERVIGNLVK</sequence>
<keyword evidence="1" id="KW-0677">Repeat</keyword>
<dbReference type="PROSITE" id="PS50818">
    <property type="entry name" value="INTEIN_C_TER"/>
    <property type="match status" value="1"/>
</dbReference>
<dbReference type="Gene3D" id="2.180.10.10">
    <property type="entry name" value="RHS repeat-associated core"/>
    <property type="match status" value="2"/>
</dbReference>
<dbReference type="Pfam" id="PF25023">
    <property type="entry name" value="TEN_YD-shell"/>
    <property type="match status" value="2"/>
</dbReference>
<dbReference type="InterPro" id="IPR050708">
    <property type="entry name" value="T6SS_VgrG/RHS"/>
</dbReference>
<evidence type="ECO:0000313" key="4">
    <source>
        <dbReference type="EMBL" id="NOJ73276.1"/>
    </source>
</evidence>
<feature type="domain" description="Hint" evidence="3">
    <location>
        <begin position="1528"/>
        <end position="1622"/>
    </location>
</feature>
<dbReference type="InterPro" id="IPR003587">
    <property type="entry name" value="Hint_dom_N"/>
</dbReference>
<dbReference type="PANTHER" id="PTHR32305">
    <property type="match status" value="1"/>
</dbReference>
<evidence type="ECO:0000313" key="5">
    <source>
        <dbReference type="Proteomes" id="UP000552038"/>
    </source>
</evidence>
<comment type="caution">
    <text evidence="4">The sequence shown here is derived from an EMBL/GenBank/DDBJ whole genome shotgun (WGS) entry which is preliminary data.</text>
</comment>
<reference evidence="4 5" key="1">
    <citation type="submission" date="2020-05" db="EMBL/GenBank/DDBJ databases">
        <title>Whole genome sequencing and identification of novel metabolites from Paenibacillus alvei strain JR949.</title>
        <authorList>
            <person name="Rajendhran J."/>
            <person name="Sree Pranav P."/>
            <person name="Mahalakshmi B."/>
            <person name="Karthikeyan R."/>
        </authorList>
    </citation>
    <scope>NUCLEOTIDE SEQUENCE [LARGE SCALE GENOMIC DNA]</scope>
    <source>
        <strain evidence="4 5">JR949</strain>
    </source>
</reference>
<dbReference type="InterPro" id="IPR022385">
    <property type="entry name" value="Rhs_assc_core"/>
</dbReference>
<dbReference type="InterPro" id="IPR006141">
    <property type="entry name" value="Intein_N"/>
</dbReference>
<dbReference type="InterPro" id="IPR030934">
    <property type="entry name" value="Intein_C"/>
</dbReference>
<dbReference type="Proteomes" id="UP000552038">
    <property type="component" value="Unassembled WGS sequence"/>
</dbReference>
<dbReference type="NCBIfam" id="TIGR01443">
    <property type="entry name" value="intein_Cterm"/>
    <property type="match status" value="1"/>
</dbReference>
<dbReference type="PROSITE" id="PS50817">
    <property type="entry name" value="INTEIN_N_TER"/>
    <property type="match status" value="1"/>
</dbReference>
<dbReference type="Pfam" id="PF15534">
    <property type="entry name" value="Ntox35"/>
    <property type="match status" value="1"/>
</dbReference>
<dbReference type="NCBIfam" id="TIGR01643">
    <property type="entry name" value="YD_repeat_2x"/>
    <property type="match status" value="6"/>
</dbReference>
<dbReference type="GO" id="GO:0016539">
    <property type="term" value="P:intein-mediated protein splicing"/>
    <property type="evidence" value="ECO:0007669"/>
    <property type="project" value="InterPro"/>
</dbReference>
<dbReference type="InterPro" id="IPR006530">
    <property type="entry name" value="YD"/>
</dbReference>
<dbReference type="EMBL" id="JABFOR010000040">
    <property type="protein sequence ID" value="NOJ73276.1"/>
    <property type="molecule type" value="Genomic_DNA"/>
</dbReference>
<protein>
    <submittedName>
        <fullName evidence="4">Wall-associated protein WapA</fullName>
    </submittedName>
</protein>
<dbReference type="RefSeq" id="WP_171418906.1">
    <property type="nucleotide sequence ID" value="NZ_JABFOR010000040.1"/>
</dbReference>
<name>A0AAP7A4N5_PAEAL</name>
<feature type="signal peptide" evidence="2">
    <location>
        <begin position="1"/>
        <end position="23"/>
    </location>
</feature>
<evidence type="ECO:0000259" key="3">
    <source>
        <dbReference type="SMART" id="SM00306"/>
    </source>
</evidence>
<dbReference type="CDD" id="cd00081">
    <property type="entry name" value="Hint"/>
    <property type="match status" value="1"/>
</dbReference>
<dbReference type="PANTHER" id="PTHR32305:SF15">
    <property type="entry name" value="PROTEIN RHSA-RELATED"/>
    <property type="match status" value="1"/>
</dbReference>
<dbReference type="Pfam" id="PF07591">
    <property type="entry name" value="PT-HINT"/>
    <property type="match status" value="1"/>
</dbReference>